<comment type="caution">
    <text evidence="4">The sequence shown here is derived from an EMBL/GenBank/DDBJ whole genome shotgun (WGS) entry which is preliminary data.</text>
</comment>
<dbReference type="Proteomes" id="UP001206483">
    <property type="component" value="Unassembled WGS sequence"/>
</dbReference>
<dbReference type="Pfam" id="PF00905">
    <property type="entry name" value="Transpeptidase"/>
    <property type="match status" value="1"/>
</dbReference>
<dbReference type="InterPro" id="IPR050515">
    <property type="entry name" value="Beta-lactam/transpept"/>
</dbReference>
<dbReference type="PANTHER" id="PTHR30627">
    <property type="entry name" value="PEPTIDOGLYCAN D,D-TRANSPEPTIDASE"/>
    <property type="match status" value="1"/>
</dbReference>
<name>A0ABT1IQ45_9ACTN</name>
<keyword evidence="5" id="KW-1185">Reference proteome</keyword>
<keyword evidence="1" id="KW-1133">Transmembrane helix</keyword>
<evidence type="ECO:0000259" key="2">
    <source>
        <dbReference type="Pfam" id="PF00905"/>
    </source>
</evidence>
<evidence type="ECO:0000313" key="4">
    <source>
        <dbReference type="EMBL" id="MCP2307247.1"/>
    </source>
</evidence>
<evidence type="ECO:0000259" key="3">
    <source>
        <dbReference type="Pfam" id="PF05223"/>
    </source>
</evidence>
<keyword evidence="1" id="KW-0472">Membrane</keyword>
<sequence>MGGLHVNKGAKIGIAAAATVVVAVGGYGAYNVATAIGDGSSDSAKAKPRTVVAEPPTAEQAAAGAKAFLEAWAKGDVAGAAALTDAPDQASTALTAFQDKVKPSAVHLTPGGPTAFPSASAAPSTSAAASAAPSAAASAAASASPAAPAGVPLSFKASLEFADTGTPWNYDGVLGVVKMSDGKPAVHWTPSVIHPHLGPGETIAVKPVFATPAAVTDRNGKSLAAFPSVAQLLERFKTSAPQGSPQDAGAGVVITPDSGSGAPEKLFTVKDPKPVPSLKLTLDATLQQAAEAAVQEQSKGGTHAASIVAVEPSTGNILAFANAPATGQNRAFSGATAPGSTMKVVTSAALLEAGITPSTPVACPSSTMVTGLAVKNDFDDARPNNTFTDDFTQSCNTAFIEQGSKSLKADSLPKIAKDVFGLGLEWHTGLSNFDTKIPTEGSMAGAATEFIGQGKVQTNPLGMASVAATVQSGVFRQPILVPGSDQVKAARTLSPDVLQNLRNLMNQTAKVGTAKDVMAGITADAGAKTGTAEVAPGKATNSWFTAFRGNLAVAAEVEGGGHGADAAGPAAAKLLKIGNSG</sequence>
<protein>
    <recommendedName>
        <fullName evidence="6">Penicillin-binding protein</fullName>
    </recommendedName>
</protein>
<dbReference type="SUPFAM" id="SSF56601">
    <property type="entry name" value="beta-lactamase/transpeptidase-like"/>
    <property type="match status" value="1"/>
</dbReference>
<gene>
    <name evidence="4" type="ORF">FHR36_000339</name>
</gene>
<dbReference type="EMBL" id="JAMZDX010000001">
    <property type="protein sequence ID" value="MCP2307247.1"/>
    <property type="molecule type" value="Genomic_DNA"/>
</dbReference>
<evidence type="ECO:0000256" key="1">
    <source>
        <dbReference type="SAM" id="Phobius"/>
    </source>
</evidence>
<reference evidence="4 5" key="1">
    <citation type="submission" date="2022-06" db="EMBL/GenBank/DDBJ databases">
        <title>Sequencing the genomes of 1000 actinobacteria strains.</title>
        <authorList>
            <person name="Klenk H.-P."/>
        </authorList>
    </citation>
    <scope>NUCLEOTIDE SEQUENCE [LARGE SCALE GENOMIC DNA]</scope>
    <source>
        <strain evidence="4 5">DSM 41656</strain>
    </source>
</reference>
<evidence type="ECO:0008006" key="6">
    <source>
        <dbReference type="Google" id="ProtNLM"/>
    </source>
</evidence>
<dbReference type="InterPro" id="IPR012338">
    <property type="entry name" value="Beta-lactam/transpept-like"/>
</dbReference>
<proteinExistence type="predicted"/>
<dbReference type="Pfam" id="PF05223">
    <property type="entry name" value="MecA_N"/>
    <property type="match status" value="1"/>
</dbReference>
<feature type="domain" description="Penicillin-binding protein transpeptidase" evidence="2">
    <location>
        <begin position="306"/>
        <end position="575"/>
    </location>
</feature>
<dbReference type="PANTHER" id="PTHR30627:SF24">
    <property type="entry name" value="PENICILLIN-BINDING PROTEIN 4B"/>
    <property type="match status" value="1"/>
</dbReference>
<evidence type="ECO:0000313" key="5">
    <source>
        <dbReference type="Proteomes" id="UP001206483"/>
    </source>
</evidence>
<organism evidence="4 5">
    <name type="scientific">Kitasatospora paracochleata</name>
    <dbReference type="NCBI Taxonomy" id="58354"/>
    <lineage>
        <taxon>Bacteria</taxon>
        <taxon>Bacillati</taxon>
        <taxon>Actinomycetota</taxon>
        <taxon>Actinomycetes</taxon>
        <taxon>Kitasatosporales</taxon>
        <taxon>Streptomycetaceae</taxon>
        <taxon>Kitasatospora</taxon>
    </lineage>
</organism>
<dbReference type="InterPro" id="IPR007887">
    <property type="entry name" value="MecA_N"/>
</dbReference>
<dbReference type="RefSeq" id="WP_253793115.1">
    <property type="nucleotide sequence ID" value="NZ_BAAAUB010000068.1"/>
</dbReference>
<dbReference type="Gene3D" id="3.40.710.10">
    <property type="entry name" value="DD-peptidase/beta-lactamase superfamily"/>
    <property type="match status" value="1"/>
</dbReference>
<keyword evidence="1" id="KW-0812">Transmembrane</keyword>
<feature type="domain" description="NTF2-like N-terminal transpeptidase" evidence="3">
    <location>
        <begin position="61"/>
        <end position="200"/>
    </location>
</feature>
<dbReference type="InterPro" id="IPR001460">
    <property type="entry name" value="PCN-bd_Tpept"/>
</dbReference>
<feature type="transmembrane region" description="Helical" evidence="1">
    <location>
        <begin position="12"/>
        <end position="30"/>
    </location>
</feature>
<accession>A0ABT1IQ45</accession>